<organism evidence="1">
    <name type="scientific">Symploca sp. SIO1C4</name>
    <dbReference type="NCBI Taxonomy" id="2607765"/>
    <lineage>
        <taxon>Bacteria</taxon>
        <taxon>Bacillati</taxon>
        <taxon>Cyanobacteriota</taxon>
        <taxon>Cyanophyceae</taxon>
        <taxon>Coleofasciculales</taxon>
        <taxon>Coleofasciculaceae</taxon>
        <taxon>Symploca</taxon>
    </lineage>
</organism>
<accession>A0A6B3NHC1</accession>
<evidence type="ECO:0000313" key="1">
    <source>
        <dbReference type="EMBL" id="NER28708.1"/>
    </source>
</evidence>
<dbReference type="EMBL" id="JAAHFQ010000251">
    <property type="protein sequence ID" value="NER28708.1"/>
    <property type="molecule type" value="Genomic_DNA"/>
</dbReference>
<sequence length="114" mass="13183">MPQSQPSEKELLRTVLQPLLEDFQYWFSRSRSLLETEDIPFLSKEQQSNLLSRVKQAQQEVSTAAMLFQATGGEVGVEMATLMPWHQLLSECWQVGMRWRSLASARIGMENPRR</sequence>
<proteinExistence type="predicted"/>
<dbReference type="InterPro" id="IPR019728">
    <property type="entry name" value="DUF2605"/>
</dbReference>
<reference evidence="1" key="1">
    <citation type="submission" date="2019-11" db="EMBL/GenBank/DDBJ databases">
        <title>Genomic insights into an expanded diversity of filamentous marine cyanobacteria reveals the extraordinary biosynthetic potential of Moorea and Okeania.</title>
        <authorList>
            <person name="Ferreira Leao T."/>
            <person name="Wang M."/>
            <person name="Moss N."/>
            <person name="Da Silva R."/>
            <person name="Sanders J."/>
            <person name="Nurk S."/>
            <person name="Gurevich A."/>
            <person name="Humphrey G."/>
            <person name="Reher R."/>
            <person name="Zhu Q."/>
            <person name="Belda-Ferre P."/>
            <person name="Glukhov E."/>
            <person name="Rex R."/>
            <person name="Dorrestein P.C."/>
            <person name="Knight R."/>
            <person name="Pevzner P."/>
            <person name="Gerwick W.H."/>
            <person name="Gerwick L."/>
        </authorList>
    </citation>
    <scope>NUCLEOTIDE SEQUENCE</scope>
    <source>
        <strain evidence="1">SIO1C4</strain>
    </source>
</reference>
<dbReference type="Pfam" id="PF10792">
    <property type="entry name" value="DUF2605"/>
    <property type="match status" value="1"/>
</dbReference>
<dbReference type="AlphaFoldDB" id="A0A6B3NHC1"/>
<comment type="caution">
    <text evidence="1">The sequence shown here is derived from an EMBL/GenBank/DDBJ whole genome shotgun (WGS) entry which is preliminary data.</text>
</comment>
<protein>
    <submittedName>
        <fullName evidence="1">DUF2605 domain-containing protein</fullName>
    </submittedName>
</protein>
<name>A0A6B3NHC1_9CYAN</name>
<gene>
    <name evidence="1" type="ORF">F6J89_14000</name>
</gene>